<keyword evidence="1" id="KW-0472">Membrane</keyword>
<protein>
    <submittedName>
        <fullName evidence="3">Uncharacterized protein</fullName>
    </submittedName>
</protein>
<dbReference type="Proteomes" id="UP001055104">
    <property type="component" value="Unassembled WGS sequence"/>
</dbReference>
<organism evidence="3 4">
    <name type="scientific">Phocaeicola dorei</name>
    <dbReference type="NCBI Taxonomy" id="357276"/>
    <lineage>
        <taxon>Bacteria</taxon>
        <taxon>Pseudomonadati</taxon>
        <taxon>Bacteroidota</taxon>
        <taxon>Bacteroidia</taxon>
        <taxon>Bacteroidales</taxon>
        <taxon>Bacteroidaceae</taxon>
        <taxon>Phocaeicola</taxon>
    </lineage>
</organism>
<reference evidence="3 4" key="1">
    <citation type="journal article" date="2019" name="Nat. Microbiol.">
        <title>Genomic variation and strain-specific functional adaptation in the human gut microbiome during early life.</title>
        <authorList>
            <person name="Vatanen T."/>
            <person name="Plichta D.R."/>
            <person name="Somani J."/>
            <person name="Munch P.C."/>
            <person name="Arthur T.D."/>
            <person name="Hall A.B."/>
            <person name="Rudolf S."/>
            <person name="Oakeley E.J."/>
            <person name="Ke X."/>
            <person name="Young R.A."/>
            <person name="Haiser H.J."/>
            <person name="Kolde R."/>
            <person name="Yassour M."/>
            <person name="Luopajarvi K."/>
            <person name="Siljander H."/>
            <person name="Virtanen S.M."/>
            <person name="Ilonen J."/>
            <person name="Uibo R."/>
            <person name="Tillmann V."/>
            <person name="Mokurov S."/>
            <person name="Dorshakova N."/>
            <person name="Porter J.A."/>
            <person name="McHardy A.C."/>
            <person name="Lahdesmaki H."/>
            <person name="Vlamakis H."/>
            <person name="Huttenhower C."/>
            <person name="Knip M."/>
            <person name="Xavier R.J."/>
        </authorList>
    </citation>
    <scope>NUCLEOTIDE SEQUENCE [LARGE SCALE GENOMIC DNA]</scope>
    <source>
        <strain evidence="3 4">RJX1047</strain>
    </source>
</reference>
<keyword evidence="1" id="KW-1133">Transmembrane helix</keyword>
<evidence type="ECO:0000256" key="1">
    <source>
        <dbReference type="SAM" id="Phobius"/>
    </source>
</evidence>
<accession>A0A4R4GHX1</accession>
<dbReference type="AlphaFoldDB" id="A0A4R4GHX1"/>
<name>A0A4R4GHX1_9BACT</name>
<evidence type="ECO:0000313" key="3">
    <source>
        <dbReference type="EMBL" id="TDA76378.1"/>
    </source>
</evidence>
<gene>
    <name evidence="2" type="ORF">CE91St7_21720</name>
    <name evidence="3" type="ORF">E1I98_08425</name>
</gene>
<evidence type="ECO:0000313" key="4">
    <source>
        <dbReference type="Proteomes" id="UP000294527"/>
    </source>
</evidence>
<keyword evidence="1" id="KW-0812">Transmembrane</keyword>
<dbReference type="EMBL" id="BQOB01000001">
    <property type="protein sequence ID" value="GKH81288.1"/>
    <property type="molecule type" value="Genomic_DNA"/>
</dbReference>
<dbReference type="RefSeq" id="WP_038611107.1">
    <property type="nucleotide sequence ID" value="NZ_BQOA01000001.1"/>
</dbReference>
<dbReference type="Proteomes" id="UP000294527">
    <property type="component" value="Unassembled WGS sequence"/>
</dbReference>
<dbReference type="KEGG" id="bdo:EL88_18445"/>
<sequence>MEIIDIIAILGALAWLPQIFLWIYHWLQKPKVNVYHDEEAEVGFIKFGNAFNIRLSFLSRHKNALIDNIELIIKDKDGANHTFKWIWYSETLYELQAPAGNATMAKRQNAIAINAYKDVLIEKFVGFQSISFIEERKQLTYKLNSFIENQKIAGEINVDMVKRSNEYNQLLRLYKNSMIWKTGDYQAICKIHIADTNEYIEHLFHFTLSDIEIDTLKKNIGFASKVIEIEFINGQQQLEGSWLWATPSINNQIIAP</sequence>
<reference evidence="2" key="2">
    <citation type="submission" date="2022-01" db="EMBL/GenBank/DDBJ databases">
        <title>Novel bile acid biosynthetic pathways are enriched in the microbiome of centenarians.</title>
        <authorList>
            <person name="Sato Y."/>
            <person name="Atarashi K."/>
            <person name="Plichta R.D."/>
            <person name="Arai Y."/>
            <person name="Sasajima S."/>
            <person name="Kearney M.S."/>
            <person name="Suda W."/>
            <person name="Takeshita K."/>
            <person name="Sasaki T."/>
            <person name="Okamoto S."/>
            <person name="Skelly N.A."/>
            <person name="Okamura Y."/>
            <person name="Vlamakis H."/>
            <person name="Li Y."/>
            <person name="Tanoue T."/>
            <person name="Takei H."/>
            <person name="Nittono H."/>
            <person name="Narushima S."/>
            <person name="Irie J."/>
            <person name="Itoh H."/>
            <person name="Moriya K."/>
            <person name="Sugiura Y."/>
            <person name="Suematsu M."/>
            <person name="Moritoki N."/>
            <person name="Shibata S."/>
            <person name="Littman R.D."/>
            <person name="Fischbach A.M."/>
            <person name="Uwamino Y."/>
            <person name="Inoue T."/>
            <person name="Honda A."/>
            <person name="Hattori M."/>
            <person name="Murai T."/>
            <person name="Xavier J.R."/>
            <person name="Hirose N."/>
            <person name="Honda K."/>
        </authorList>
    </citation>
    <scope>NUCLEOTIDE SEQUENCE</scope>
    <source>
        <strain evidence="2">CE91-St7</strain>
    </source>
</reference>
<comment type="caution">
    <text evidence="3">The sequence shown here is derived from an EMBL/GenBank/DDBJ whole genome shotgun (WGS) entry which is preliminary data.</text>
</comment>
<proteinExistence type="predicted"/>
<feature type="transmembrane region" description="Helical" evidence="1">
    <location>
        <begin position="6"/>
        <end position="27"/>
    </location>
</feature>
<evidence type="ECO:0000313" key="2">
    <source>
        <dbReference type="EMBL" id="GKH81288.1"/>
    </source>
</evidence>
<dbReference type="EMBL" id="SLTU01000001">
    <property type="protein sequence ID" value="TDA76378.1"/>
    <property type="molecule type" value="Genomic_DNA"/>
</dbReference>